<evidence type="ECO:0000313" key="9">
    <source>
        <dbReference type="Proteomes" id="UP000476176"/>
    </source>
</evidence>
<evidence type="ECO:0000256" key="3">
    <source>
        <dbReference type="ARBA" id="ARBA00022525"/>
    </source>
</evidence>
<comment type="caution">
    <text evidence="8">The sequence shown here is derived from an EMBL/GenBank/DDBJ whole genome shotgun (WGS) entry which is preliminary data.</text>
</comment>
<evidence type="ECO:0000256" key="1">
    <source>
        <dbReference type="ARBA" id="ARBA00004613"/>
    </source>
</evidence>
<comment type="domain">
    <text evidence="5">The RxLR-dEER motif acts to carry the protein into the host cell cytoplasm through binding to cell surface phosphatidylinositol-3-phosphate.</text>
</comment>
<dbReference type="Proteomes" id="UP000488956">
    <property type="component" value="Unassembled WGS sequence"/>
</dbReference>
<dbReference type="EMBL" id="QXFY01000743">
    <property type="protein sequence ID" value="KAE9336637.1"/>
    <property type="molecule type" value="Genomic_DNA"/>
</dbReference>
<gene>
    <name evidence="7" type="ORF">PF004_g11793</name>
    <name evidence="8" type="ORF">PF008_g12930</name>
    <name evidence="6" type="ORF">PF010_g13114</name>
</gene>
<dbReference type="InterPro" id="IPR031825">
    <property type="entry name" value="RXLR"/>
</dbReference>
<evidence type="ECO:0000256" key="4">
    <source>
        <dbReference type="ARBA" id="ARBA00022729"/>
    </source>
</evidence>
<evidence type="ECO:0000256" key="5">
    <source>
        <dbReference type="RuleBase" id="RU367124"/>
    </source>
</evidence>
<dbReference type="Proteomes" id="UP000486351">
    <property type="component" value="Unassembled WGS sequence"/>
</dbReference>
<accession>A0A6G0RLG3</accession>
<evidence type="ECO:0000313" key="6">
    <source>
        <dbReference type="EMBL" id="KAE9105202.1"/>
    </source>
</evidence>
<name>A0A6G0RLG3_9STRA</name>
<sequence length="153" mass="17185">MRLLLWLLLATLLALMSSTNATSSKLFNPDATNVDSTFPVPAAYAGYDGKRLRRLRVDDTEVAVNSDSVEEERAFSISNILNRASKSLKTRLSARAQKAIDFIVERLFIYGYNGGVTPETLRASMMGKNNRYVGEYKVWYDKVRATGKVPKRL</sequence>
<organism evidence="8 10">
    <name type="scientific">Phytophthora fragariae</name>
    <dbReference type="NCBI Taxonomy" id="53985"/>
    <lineage>
        <taxon>Eukaryota</taxon>
        <taxon>Sar</taxon>
        <taxon>Stramenopiles</taxon>
        <taxon>Oomycota</taxon>
        <taxon>Peronosporomycetes</taxon>
        <taxon>Peronosporales</taxon>
        <taxon>Peronosporaceae</taxon>
        <taxon>Phytophthora</taxon>
    </lineage>
</organism>
<dbReference type="GO" id="GO:0005576">
    <property type="term" value="C:extracellular region"/>
    <property type="evidence" value="ECO:0007669"/>
    <property type="project" value="UniProtKB-SubCell"/>
</dbReference>
<proteinExistence type="inferred from homology"/>
<evidence type="ECO:0000313" key="8">
    <source>
        <dbReference type="EMBL" id="KAE9336637.1"/>
    </source>
</evidence>
<protein>
    <recommendedName>
        <fullName evidence="5">RxLR effector protein</fullName>
    </recommendedName>
</protein>
<dbReference type="Pfam" id="PF16810">
    <property type="entry name" value="RXLR"/>
    <property type="match status" value="1"/>
</dbReference>
<evidence type="ECO:0000313" key="10">
    <source>
        <dbReference type="Proteomes" id="UP000486351"/>
    </source>
</evidence>
<dbReference type="Proteomes" id="UP000476176">
    <property type="component" value="Unassembled WGS sequence"/>
</dbReference>
<feature type="signal peptide" evidence="5">
    <location>
        <begin position="1"/>
        <end position="21"/>
    </location>
</feature>
<evidence type="ECO:0000313" key="11">
    <source>
        <dbReference type="Proteomes" id="UP000488956"/>
    </source>
</evidence>
<comment type="subcellular location">
    <subcellularLocation>
        <location evidence="1 5">Secreted</location>
    </subcellularLocation>
</comment>
<dbReference type="EMBL" id="QXGC01000655">
    <property type="protein sequence ID" value="KAE9225947.1"/>
    <property type="molecule type" value="Genomic_DNA"/>
</dbReference>
<evidence type="ECO:0000313" key="7">
    <source>
        <dbReference type="EMBL" id="KAE9225947.1"/>
    </source>
</evidence>
<evidence type="ECO:0000256" key="2">
    <source>
        <dbReference type="ARBA" id="ARBA00010400"/>
    </source>
</evidence>
<keyword evidence="4 5" id="KW-0732">Signal</keyword>
<keyword evidence="3 5" id="KW-0964">Secreted</keyword>
<dbReference type="AlphaFoldDB" id="A0A6G0RLG3"/>
<feature type="chain" id="PRO_5033926776" description="RxLR effector protein" evidence="5">
    <location>
        <begin position="22"/>
        <end position="153"/>
    </location>
</feature>
<comment type="similarity">
    <text evidence="2 5">Belongs to the RxLR effector family.</text>
</comment>
<reference evidence="9 10" key="1">
    <citation type="submission" date="2018-09" db="EMBL/GenBank/DDBJ databases">
        <title>Genomic investigation of the strawberry pathogen Phytophthora fragariae indicates pathogenicity is determined by transcriptional variation in three key races.</title>
        <authorList>
            <person name="Adams T.M."/>
            <person name="Armitage A.D."/>
            <person name="Sobczyk M.K."/>
            <person name="Bates H.J."/>
            <person name="Dunwell J.M."/>
            <person name="Nellist C.F."/>
            <person name="Harrison R.J."/>
        </authorList>
    </citation>
    <scope>NUCLEOTIDE SEQUENCE [LARGE SCALE GENOMIC DNA]</scope>
    <source>
        <strain evidence="7 9">BC-23</strain>
        <strain evidence="8 10">NOV-77</strain>
        <strain evidence="6 11">ONT-3</strain>
    </source>
</reference>
<comment type="function">
    <text evidence="5">Effector that suppresses plant defense responses during pathogen infection.</text>
</comment>
<dbReference type="EMBL" id="QXFX01000758">
    <property type="protein sequence ID" value="KAE9105202.1"/>
    <property type="molecule type" value="Genomic_DNA"/>
</dbReference>